<keyword evidence="1" id="KW-0479">Metal-binding</keyword>
<feature type="compositionally biased region" description="Basic and acidic residues" evidence="4">
    <location>
        <begin position="768"/>
        <end position="777"/>
    </location>
</feature>
<feature type="region of interest" description="Disordered" evidence="4">
    <location>
        <begin position="767"/>
        <end position="790"/>
    </location>
</feature>
<protein>
    <recommendedName>
        <fullName evidence="5">Peptidase C45 hydrolase domain-containing protein</fullName>
    </recommendedName>
</protein>
<dbReference type="PROSITE" id="PS51347">
    <property type="entry name" value="PHOSPHOTRIESTERASE_2"/>
    <property type="match status" value="1"/>
</dbReference>
<dbReference type="NCBIfam" id="NF040521">
    <property type="entry name" value="C45_proenzyme"/>
    <property type="match status" value="1"/>
</dbReference>
<evidence type="ECO:0000256" key="3">
    <source>
        <dbReference type="PROSITE-ProRule" id="PRU00679"/>
    </source>
</evidence>
<keyword evidence="2" id="KW-0378">Hydrolase</keyword>
<organism evidence="6 7">
    <name type="scientific">Actinomadura graeca</name>
    <dbReference type="NCBI Taxonomy" id="2750812"/>
    <lineage>
        <taxon>Bacteria</taxon>
        <taxon>Bacillati</taxon>
        <taxon>Actinomycetota</taxon>
        <taxon>Actinomycetes</taxon>
        <taxon>Streptosporangiales</taxon>
        <taxon>Thermomonosporaceae</taxon>
        <taxon>Actinomadura</taxon>
    </lineage>
</organism>
<name>A0ABX8QTR9_9ACTN</name>
<dbReference type="Pfam" id="PF03417">
    <property type="entry name" value="AAT"/>
    <property type="match status" value="1"/>
</dbReference>
<keyword evidence="7" id="KW-1185">Reference proteome</keyword>
<dbReference type="EMBL" id="CP059572">
    <property type="protein sequence ID" value="QXJ21354.1"/>
    <property type="molecule type" value="Genomic_DNA"/>
</dbReference>
<accession>A0ABX8QTR9</accession>
<dbReference type="InterPro" id="IPR032466">
    <property type="entry name" value="Metal_Hydrolase"/>
</dbReference>
<dbReference type="Gene3D" id="3.60.60.10">
    <property type="entry name" value="Penicillin V Acylase, Chain A"/>
    <property type="match status" value="1"/>
</dbReference>
<evidence type="ECO:0000256" key="1">
    <source>
        <dbReference type="ARBA" id="ARBA00022723"/>
    </source>
</evidence>
<evidence type="ECO:0000256" key="4">
    <source>
        <dbReference type="SAM" id="MobiDB-lite"/>
    </source>
</evidence>
<gene>
    <name evidence="6" type="ORF">AGRA3207_002199</name>
</gene>
<evidence type="ECO:0000256" key="2">
    <source>
        <dbReference type="ARBA" id="ARBA00022801"/>
    </source>
</evidence>
<feature type="region of interest" description="Disordered" evidence="4">
    <location>
        <begin position="387"/>
        <end position="414"/>
    </location>
</feature>
<evidence type="ECO:0000313" key="7">
    <source>
        <dbReference type="Proteomes" id="UP001049518"/>
    </source>
</evidence>
<dbReference type="Proteomes" id="UP001049518">
    <property type="component" value="Chromosome"/>
</dbReference>
<reference evidence="6" key="1">
    <citation type="submission" date="2020-07" db="EMBL/GenBank/DDBJ databases">
        <authorList>
            <person name="Tarantini F.S."/>
            <person name="Hong K.W."/>
            <person name="Chan K.G."/>
        </authorList>
    </citation>
    <scope>NUCLEOTIDE SEQUENCE</scope>
    <source>
        <strain evidence="6">32-07</strain>
    </source>
</reference>
<feature type="domain" description="Peptidase C45 hydrolase" evidence="5">
    <location>
        <begin position="128"/>
        <end position="357"/>
    </location>
</feature>
<dbReference type="SUPFAM" id="SSF51556">
    <property type="entry name" value="Metallo-dependent hydrolases"/>
    <property type="match status" value="1"/>
</dbReference>
<comment type="caution">
    <text evidence="3">Lacks conserved residue(s) required for the propagation of feature annotation.</text>
</comment>
<sequence>MNGTPRPPVRTVRLHGSAFEAGVRYGTGARAEIRTSITRYAAVFAAAGLGSWADAVSAAQRYAQPIAHHAPDSLEQMRGMARGADLELGDILALNARSELMFGISPSTFPDDGCTSLAVLPERSAGAGMLLAQNWDWIVGARESVVLLVREEGERPGYVALVEAGLLAKTGINTAGLGLCTNTLVSTTEDGTSGVPYHVLLHQLLQMERVSDGLRLLYAVPRALSANYLLAHRDGTAVDVETAPGGPDGVALLTHDDGVIAHTNHFRDARLSRTDLRLRESPHTAIRLDRVTRRLAAVTGEIGTAEVLDALTDHANHPLSVCLHPDTRRPPSARFATLATVVYELADGGIRLGVGQPCTAEFARLDLAGLLTAGGGAERAPRLTVAARPCGSQPPSDAPPITGGTGGGTAVAGSTTGTVSSKTQATLNTVLGPVDPASAGQILPHEHMFVDFRRRFSEPHPSVSALTTREPVQLANLGWVRYNQRCNIDNLVLDDLDVAVTELVEFAAAGGTCVVDLTPPCLGRDVAKLVALSRRTGVDVVMGTGYYLDEFQSPAVRSMSVEQLADSMIAELTTGVAGTGARAGVIGEIGCSWPLTGSERRVLRGAALAQRQTGAAISVHPGRDPAAPFEIVEILRESGADLERVVIGHLDRTIAELDPLLRLASLGPYLEFDLFGQESSHTRYGPVDLPNDLGRLKVIGELVRRGHGHQVLVSHDIALKHRLDQYGGHGYAHLARRVLPRMPEVGLTPRDVDLIVRGNPARMLAFPRVDDTPRPLPERPSGPTPSVMSA</sequence>
<comment type="similarity">
    <text evidence="3">Belongs to the metallo-dependent hydrolases superfamily. Phosphotriesterase family.</text>
</comment>
<dbReference type="InterPro" id="IPR001559">
    <property type="entry name" value="Phosphotriesterase"/>
</dbReference>
<dbReference type="Pfam" id="PF02126">
    <property type="entry name" value="PTE"/>
    <property type="match status" value="1"/>
</dbReference>
<evidence type="ECO:0000313" key="6">
    <source>
        <dbReference type="EMBL" id="QXJ21354.1"/>
    </source>
</evidence>
<dbReference type="InterPro" id="IPR005079">
    <property type="entry name" value="Peptidase_C45_hydrolase"/>
</dbReference>
<dbReference type="Gene3D" id="1.10.10.2120">
    <property type="match status" value="1"/>
</dbReference>
<evidence type="ECO:0000259" key="5">
    <source>
        <dbReference type="Pfam" id="PF03417"/>
    </source>
</evidence>
<proteinExistence type="inferred from homology"/>
<dbReference type="InterPro" id="IPR047794">
    <property type="entry name" value="C45_proenzyme-like"/>
</dbReference>
<dbReference type="PANTHER" id="PTHR10819:SF3">
    <property type="entry name" value="PHOSPHOTRIESTERASE-RELATED PROTEIN"/>
    <property type="match status" value="1"/>
</dbReference>
<dbReference type="RefSeq" id="WP_231334499.1">
    <property type="nucleotide sequence ID" value="NZ_CP059572.1"/>
</dbReference>
<dbReference type="PANTHER" id="PTHR10819">
    <property type="entry name" value="PHOSPHOTRIESTERASE-RELATED"/>
    <property type="match status" value="1"/>
</dbReference>
<dbReference type="Gene3D" id="3.20.20.140">
    <property type="entry name" value="Metal-dependent hydrolases"/>
    <property type="match status" value="1"/>
</dbReference>